<organism evidence="2 3">
    <name type="scientific">Leptospira interrogans serovar Lora str. TE 1992</name>
    <dbReference type="NCBI Taxonomy" id="1193028"/>
    <lineage>
        <taxon>Bacteria</taxon>
        <taxon>Pseudomonadati</taxon>
        <taxon>Spirochaetota</taxon>
        <taxon>Spirochaetia</taxon>
        <taxon>Leptospirales</taxon>
        <taxon>Leptospiraceae</taxon>
        <taxon>Leptospira</taxon>
    </lineage>
</organism>
<keyword evidence="1" id="KW-0812">Transmembrane</keyword>
<evidence type="ECO:0000313" key="2">
    <source>
        <dbReference type="EMBL" id="EMF41418.1"/>
    </source>
</evidence>
<evidence type="ECO:0000313" key="3">
    <source>
        <dbReference type="Proteomes" id="UP000011754"/>
    </source>
</evidence>
<proteinExistence type="predicted"/>
<protein>
    <submittedName>
        <fullName evidence="2">Uncharacterized protein</fullName>
    </submittedName>
</protein>
<accession>M3DJK4</accession>
<dbReference type="EMBL" id="AKWW02000061">
    <property type="protein sequence ID" value="EMF41418.1"/>
    <property type="molecule type" value="Genomic_DNA"/>
</dbReference>
<feature type="transmembrane region" description="Helical" evidence="1">
    <location>
        <begin position="20"/>
        <end position="43"/>
    </location>
</feature>
<reference evidence="2 3" key="1">
    <citation type="submission" date="2013-01" db="EMBL/GenBank/DDBJ databases">
        <authorList>
            <person name="Harkins D.M."/>
            <person name="Durkin A.S."/>
            <person name="Brinkac L.M."/>
            <person name="Haft D.H."/>
            <person name="Selengut J.D."/>
            <person name="Sanka R."/>
            <person name="DePew J."/>
            <person name="Purushe J."/>
            <person name="Hartskeerl R.A."/>
            <person name="Ahmed A."/>
            <person name="van der Linden H."/>
            <person name="Goris M.G.A."/>
            <person name="Vinetz J.M."/>
            <person name="Sutton G.G."/>
            <person name="Nierman W.C."/>
            <person name="Fouts D.E."/>
        </authorList>
    </citation>
    <scope>NUCLEOTIDE SEQUENCE [LARGE SCALE GENOMIC DNA]</scope>
    <source>
        <strain evidence="2 3">TE 1992</strain>
    </source>
</reference>
<sequence length="66" mass="7933">MVWFFSFTFNWKDILRKLLFAIRSFIFSLTNLFLEGLCFLALFQNLKEKGISFFKTINTYNQIYGS</sequence>
<comment type="caution">
    <text evidence="2">The sequence shown here is derived from an EMBL/GenBank/DDBJ whole genome shotgun (WGS) entry which is preliminary data.</text>
</comment>
<evidence type="ECO:0000256" key="1">
    <source>
        <dbReference type="SAM" id="Phobius"/>
    </source>
</evidence>
<keyword evidence="1" id="KW-0472">Membrane</keyword>
<gene>
    <name evidence="2" type="ORF">LEP1GSC067_5033</name>
</gene>
<name>M3DJK4_LEPIR</name>
<dbReference type="AlphaFoldDB" id="M3DJK4"/>
<dbReference type="Proteomes" id="UP000011754">
    <property type="component" value="Unassembled WGS sequence"/>
</dbReference>
<keyword evidence="1" id="KW-1133">Transmembrane helix</keyword>